<dbReference type="Proteomes" id="UP000029719">
    <property type="component" value="Unassembled WGS sequence"/>
</dbReference>
<comment type="caution">
    <text evidence="2">The sequence shown here is derived from an EMBL/GenBank/DDBJ whole genome shotgun (WGS) entry which is preliminary data.</text>
</comment>
<dbReference type="PANTHER" id="PTHR11803">
    <property type="entry name" value="2-IMINOBUTANOATE/2-IMINOPROPANOATE DEAMINASE RIDA"/>
    <property type="match status" value="1"/>
</dbReference>
<proteinExistence type="inferred from homology"/>
<protein>
    <submittedName>
        <fullName evidence="2">Endoribonuclease L-PSP</fullName>
    </submittedName>
</protein>
<evidence type="ECO:0000256" key="1">
    <source>
        <dbReference type="ARBA" id="ARBA00010552"/>
    </source>
</evidence>
<accession>A0A9X0JK48</accession>
<dbReference type="Gene3D" id="3.30.1330.40">
    <property type="entry name" value="RutC-like"/>
    <property type="match status" value="1"/>
</dbReference>
<dbReference type="Pfam" id="PF01042">
    <property type="entry name" value="Ribonuc_L-PSP"/>
    <property type="match status" value="1"/>
</dbReference>
<evidence type="ECO:0000313" key="3">
    <source>
        <dbReference type="Proteomes" id="UP000029719"/>
    </source>
</evidence>
<dbReference type="OrthoDB" id="573013at2"/>
<organism evidence="2 3">
    <name type="scientific">Pseudomonas lutea</name>
    <dbReference type="NCBI Taxonomy" id="243924"/>
    <lineage>
        <taxon>Bacteria</taxon>
        <taxon>Pseudomonadati</taxon>
        <taxon>Pseudomonadota</taxon>
        <taxon>Gammaproteobacteria</taxon>
        <taxon>Pseudomonadales</taxon>
        <taxon>Pseudomonadaceae</taxon>
        <taxon>Pseudomonas</taxon>
    </lineage>
</organism>
<dbReference type="GO" id="GO:0019239">
    <property type="term" value="F:deaminase activity"/>
    <property type="evidence" value="ECO:0007669"/>
    <property type="project" value="TreeGrafter"/>
</dbReference>
<dbReference type="RefSeq" id="WP_037010697.1">
    <property type="nucleotide sequence ID" value="NZ_JRMB01000001.1"/>
</dbReference>
<dbReference type="PANTHER" id="PTHR11803:SF58">
    <property type="entry name" value="PROTEIN HMF1-RELATED"/>
    <property type="match status" value="1"/>
</dbReference>
<dbReference type="InterPro" id="IPR006175">
    <property type="entry name" value="YjgF/YER057c/UK114"/>
</dbReference>
<dbReference type="SUPFAM" id="SSF55298">
    <property type="entry name" value="YjgF-like"/>
    <property type="match status" value="1"/>
</dbReference>
<dbReference type="InterPro" id="IPR035959">
    <property type="entry name" value="RutC-like_sf"/>
</dbReference>
<sequence>MTSSTFDLLNPAGLYDPTPNAYSQLADVQPGARWLFVAGQGGEDPRGELSSVFAEQAAQAIANVRTALQSKGADLRDVFKLTLLIADHSEQRLRIWVEQADRAWAGCNKPVCTLIPVPRLALDGMMIEIEAVAAIAPPRDGQDGA</sequence>
<dbReference type="CDD" id="cd00448">
    <property type="entry name" value="YjgF_YER057c_UK114_family"/>
    <property type="match status" value="1"/>
</dbReference>
<reference evidence="2 3" key="1">
    <citation type="submission" date="2014-09" db="EMBL/GenBank/DDBJ databases">
        <title>Genome sequence of Pseudomonas lutea strain DSM 17257T.</title>
        <authorList>
            <person name="Kwak Y."/>
            <person name="Shin J.-H."/>
        </authorList>
    </citation>
    <scope>NUCLEOTIDE SEQUENCE [LARGE SCALE GENOMIC DNA]</scope>
    <source>
        <strain evidence="2 3">DSM 17257</strain>
    </source>
</reference>
<name>A0A9X0JK48_9PSED</name>
<dbReference type="GO" id="GO:0005829">
    <property type="term" value="C:cytosol"/>
    <property type="evidence" value="ECO:0007669"/>
    <property type="project" value="TreeGrafter"/>
</dbReference>
<evidence type="ECO:0000313" key="2">
    <source>
        <dbReference type="EMBL" id="KGF65504.1"/>
    </source>
</evidence>
<comment type="similarity">
    <text evidence="1">Belongs to the RutC family.</text>
</comment>
<dbReference type="EMBL" id="JRMB01000001">
    <property type="protein sequence ID" value="KGF65504.1"/>
    <property type="molecule type" value="Genomic_DNA"/>
</dbReference>
<gene>
    <name evidence="2" type="ORF">LT42_06060</name>
</gene>
<dbReference type="AlphaFoldDB" id="A0A9X0JK48"/>